<feature type="domain" description="Histidine kinase" evidence="10">
    <location>
        <begin position="472"/>
        <end position="602"/>
    </location>
</feature>
<name>A0A147HUD9_9SPHN</name>
<evidence type="ECO:0000256" key="2">
    <source>
        <dbReference type="ARBA" id="ARBA00004370"/>
    </source>
</evidence>
<keyword evidence="9" id="KW-0472">Membrane</keyword>
<evidence type="ECO:0000256" key="3">
    <source>
        <dbReference type="ARBA" id="ARBA00012438"/>
    </source>
</evidence>
<dbReference type="GO" id="GO:0016020">
    <property type="term" value="C:membrane"/>
    <property type="evidence" value="ECO:0007669"/>
    <property type="project" value="UniProtKB-SubCell"/>
</dbReference>
<dbReference type="PROSITE" id="PS50885">
    <property type="entry name" value="HAMP"/>
    <property type="match status" value="1"/>
</dbReference>
<dbReference type="InterPro" id="IPR005467">
    <property type="entry name" value="His_kinase_dom"/>
</dbReference>
<evidence type="ECO:0000259" key="10">
    <source>
        <dbReference type="PROSITE" id="PS50109"/>
    </source>
</evidence>
<dbReference type="Pfam" id="PF00672">
    <property type="entry name" value="HAMP"/>
    <property type="match status" value="1"/>
</dbReference>
<keyword evidence="9" id="KW-0812">Transmembrane</keyword>
<dbReference type="Gene3D" id="6.10.340.10">
    <property type="match status" value="1"/>
</dbReference>
<evidence type="ECO:0000259" key="11">
    <source>
        <dbReference type="PROSITE" id="PS50885"/>
    </source>
</evidence>
<dbReference type="CDD" id="cd06225">
    <property type="entry name" value="HAMP"/>
    <property type="match status" value="1"/>
</dbReference>
<comment type="subcellular location">
    <subcellularLocation>
        <location evidence="2">Membrane</location>
    </subcellularLocation>
</comment>
<dbReference type="SMART" id="SM00304">
    <property type="entry name" value="HAMP"/>
    <property type="match status" value="1"/>
</dbReference>
<accession>A0A147HUD9</accession>
<proteinExistence type="predicted"/>
<evidence type="ECO:0000313" key="13">
    <source>
        <dbReference type="Proteomes" id="UP000072867"/>
    </source>
</evidence>
<dbReference type="InterPro" id="IPR003660">
    <property type="entry name" value="HAMP_dom"/>
</dbReference>
<feature type="transmembrane region" description="Helical" evidence="9">
    <location>
        <begin position="24"/>
        <end position="47"/>
    </location>
</feature>
<keyword evidence="8" id="KW-0067">ATP-binding</keyword>
<keyword evidence="6" id="KW-0547">Nucleotide-binding</keyword>
<dbReference type="InterPro" id="IPR003594">
    <property type="entry name" value="HATPase_dom"/>
</dbReference>
<dbReference type="Gene3D" id="3.30.565.10">
    <property type="entry name" value="Histidine kinase-like ATPase, C-terminal domain"/>
    <property type="match status" value="1"/>
</dbReference>
<feature type="transmembrane region" description="Helical" evidence="9">
    <location>
        <begin position="256"/>
        <end position="275"/>
    </location>
</feature>
<dbReference type="InterPro" id="IPR036890">
    <property type="entry name" value="HATPase_C_sf"/>
</dbReference>
<dbReference type="EC" id="2.7.13.3" evidence="3"/>
<comment type="catalytic activity">
    <reaction evidence="1">
        <text>ATP + protein L-histidine = ADP + protein N-phospho-L-histidine.</text>
        <dbReference type="EC" id="2.7.13.3"/>
    </reaction>
</comment>
<dbReference type="SUPFAM" id="SSF55874">
    <property type="entry name" value="ATPase domain of HSP90 chaperone/DNA topoisomerase II/histidine kinase"/>
    <property type="match status" value="1"/>
</dbReference>
<dbReference type="Pfam" id="PF02518">
    <property type="entry name" value="HATPase_c"/>
    <property type="match status" value="1"/>
</dbReference>
<dbReference type="PATRIC" id="fig|33051.3.peg.96"/>
<evidence type="ECO:0000256" key="1">
    <source>
        <dbReference type="ARBA" id="ARBA00000085"/>
    </source>
</evidence>
<dbReference type="EMBL" id="LDTD01000101">
    <property type="protein sequence ID" value="KTT68470.1"/>
    <property type="molecule type" value="Genomic_DNA"/>
</dbReference>
<dbReference type="InterPro" id="IPR050980">
    <property type="entry name" value="2C_sensor_his_kinase"/>
</dbReference>
<dbReference type="PROSITE" id="PS50109">
    <property type="entry name" value="HIS_KIN"/>
    <property type="match status" value="1"/>
</dbReference>
<dbReference type="AlphaFoldDB" id="A0A147HUD9"/>
<evidence type="ECO:0000256" key="9">
    <source>
        <dbReference type="SAM" id="Phobius"/>
    </source>
</evidence>
<feature type="domain" description="HAMP" evidence="11">
    <location>
        <begin position="281"/>
        <end position="335"/>
    </location>
</feature>
<keyword evidence="7" id="KW-0418">Kinase</keyword>
<evidence type="ECO:0000256" key="7">
    <source>
        <dbReference type="ARBA" id="ARBA00022777"/>
    </source>
</evidence>
<keyword evidence="9" id="KW-1133">Transmembrane helix</keyword>
<dbReference type="PANTHER" id="PTHR44936">
    <property type="entry name" value="SENSOR PROTEIN CREC"/>
    <property type="match status" value="1"/>
</dbReference>
<evidence type="ECO:0000256" key="4">
    <source>
        <dbReference type="ARBA" id="ARBA00022553"/>
    </source>
</evidence>
<dbReference type="GO" id="GO:0004673">
    <property type="term" value="F:protein histidine kinase activity"/>
    <property type="evidence" value="ECO:0007669"/>
    <property type="project" value="UniProtKB-EC"/>
</dbReference>
<keyword evidence="5" id="KW-0808">Transferase</keyword>
<comment type="caution">
    <text evidence="12">The sequence shown here is derived from an EMBL/GenBank/DDBJ whole genome shotgun (WGS) entry which is preliminary data.</text>
</comment>
<evidence type="ECO:0000313" key="12">
    <source>
        <dbReference type="EMBL" id="KTT68470.1"/>
    </source>
</evidence>
<evidence type="ECO:0000256" key="8">
    <source>
        <dbReference type="ARBA" id="ARBA00022840"/>
    </source>
</evidence>
<dbReference type="GO" id="GO:0005524">
    <property type="term" value="F:ATP binding"/>
    <property type="evidence" value="ECO:0007669"/>
    <property type="project" value="UniProtKB-KW"/>
</dbReference>
<evidence type="ECO:0000256" key="5">
    <source>
        <dbReference type="ARBA" id="ARBA00022679"/>
    </source>
</evidence>
<dbReference type="SMART" id="SM00387">
    <property type="entry name" value="HATPase_c"/>
    <property type="match status" value="1"/>
</dbReference>
<dbReference type="STRING" id="33051.SB4_00890"/>
<sequence>MIAVKRLQKWIGARLRPRSLRDTMVSVLTVAGIAGAIALAALLGLVISPSFAELEKRATDGYRHRARVALSEFAAGSEELAREHASTQQTPTDLARTLFAAHAVDAVAYRPADRAAWDVRLRAGEGAPGAASRAADLSRALNRLDPDRLIGGASSTKFYLPTDHGLMAVGLARSVNGAGHPSGYVAVARHLTAGHLSALLGKTARIVRPPLGQTDAVSASSRIIDIAVPVRGADGKPVATAAFRVSREVVLLGRRVLLLAVAGSILLLVFLLLMLRRALAAFVLEPLDRVERHMQRVQASGALLPFQDSRSRDDEFGSLGRSFNAMLNQLKDLREQNEIQSFALGRSESAVGVLHNVRNALAPLATILSHGMGARTLPDRELIDRALAELRRDDIDPTRRAKLVTFVATALDAETVARDAVRMQLEVGRDAMRQTLEIIGAQQARAHERPPRERCDVSDIVARNATIALYARSVSIEVDFPARPAPVLANRVILSQVIGNLFSNAVEAIVATGRDHGTIAVEIMPPNDGRLSVRIIDDGEGFEPSQATRLFQPGFSTRTEKSGGLGLHWCANSMAAMGGALELRSAGKGSGAVAILTLDVDPEPGLTIGELAA</sequence>
<organism evidence="12 13">
    <name type="scientific">Sphingomonas sanguinis</name>
    <dbReference type="NCBI Taxonomy" id="33051"/>
    <lineage>
        <taxon>Bacteria</taxon>
        <taxon>Pseudomonadati</taxon>
        <taxon>Pseudomonadota</taxon>
        <taxon>Alphaproteobacteria</taxon>
        <taxon>Sphingomonadales</taxon>
        <taxon>Sphingomonadaceae</taxon>
        <taxon>Sphingomonas</taxon>
    </lineage>
</organism>
<protein>
    <recommendedName>
        <fullName evidence="3">histidine kinase</fullName>
        <ecNumber evidence="3">2.7.13.3</ecNumber>
    </recommendedName>
</protein>
<keyword evidence="4" id="KW-0597">Phosphoprotein</keyword>
<gene>
    <name evidence="12" type="ORF">NS319_13600</name>
</gene>
<dbReference type="GO" id="GO:0007165">
    <property type="term" value="P:signal transduction"/>
    <property type="evidence" value="ECO:0007669"/>
    <property type="project" value="InterPro"/>
</dbReference>
<dbReference type="Proteomes" id="UP000072867">
    <property type="component" value="Unassembled WGS sequence"/>
</dbReference>
<dbReference type="PANTHER" id="PTHR44936:SF10">
    <property type="entry name" value="SENSOR PROTEIN RSTB"/>
    <property type="match status" value="1"/>
</dbReference>
<dbReference type="SUPFAM" id="SSF158472">
    <property type="entry name" value="HAMP domain-like"/>
    <property type="match status" value="1"/>
</dbReference>
<reference evidence="12 13" key="1">
    <citation type="journal article" date="2016" name="Front. Microbiol.">
        <title>Genomic Resource of Rice Seed Associated Bacteria.</title>
        <authorList>
            <person name="Midha S."/>
            <person name="Bansal K."/>
            <person name="Sharma S."/>
            <person name="Kumar N."/>
            <person name="Patil P.P."/>
            <person name="Chaudhry V."/>
            <person name="Patil P.B."/>
        </authorList>
    </citation>
    <scope>NUCLEOTIDE SEQUENCE [LARGE SCALE GENOMIC DNA]</scope>
    <source>
        <strain evidence="12 13">NS319</strain>
    </source>
</reference>
<evidence type="ECO:0000256" key="6">
    <source>
        <dbReference type="ARBA" id="ARBA00022741"/>
    </source>
</evidence>